<dbReference type="PANTHER" id="PTHR31511:SF12">
    <property type="entry name" value="RHO TERMINATION FACTOR N-TERMINAL DOMAIN-CONTAINING PROTEIN"/>
    <property type="match status" value="1"/>
</dbReference>
<evidence type="ECO:0008006" key="3">
    <source>
        <dbReference type="Google" id="ProtNLM"/>
    </source>
</evidence>
<accession>A0A4Y2UKP3</accession>
<dbReference type="EMBL" id="BGPR01037212">
    <property type="protein sequence ID" value="GBO12764.1"/>
    <property type="molecule type" value="Genomic_DNA"/>
</dbReference>
<comment type="caution">
    <text evidence="1">The sequence shown here is derived from an EMBL/GenBank/DDBJ whole genome shotgun (WGS) entry which is preliminary data.</text>
</comment>
<evidence type="ECO:0000313" key="2">
    <source>
        <dbReference type="Proteomes" id="UP000499080"/>
    </source>
</evidence>
<organism evidence="1 2">
    <name type="scientific">Araneus ventricosus</name>
    <name type="common">Orbweaver spider</name>
    <name type="synonym">Epeira ventricosa</name>
    <dbReference type="NCBI Taxonomy" id="182803"/>
    <lineage>
        <taxon>Eukaryota</taxon>
        <taxon>Metazoa</taxon>
        <taxon>Ecdysozoa</taxon>
        <taxon>Arthropoda</taxon>
        <taxon>Chelicerata</taxon>
        <taxon>Arachnida</taxon>
        <taxon>Araneae</taxon>
        <taxon>Araneomorphae</taxon>
        <taxon>Entelegynae</taxon>
        <taxon>Araneoidea</taxon>
        <taxon>Araneidae</taxon>
        <taxon>Araneus</taxon>
    </lineage>
</organism>
<dbReference type="PANTHER" id="PTHR31511">
    <property type="entry name" value="PROTEIN CBG23764"/>
    <property type="match status" value="1"/>
</dbReference>
<proteinExistence type="predicted"/>
<dbReference type="OrthoDB" id="6432691at2759"/>
<dbReference type="GO" id="GO:0071897">
    <property type="term" value="P:DNA biosynthetic process"/>
    <property type="evidence" value="ECO:0007669"/>
    <property type="project" value="UniProtKB-ARBA"/>
</dbReference>
<evidence type="ECO:0000313" key="1">
    <source>
        <dbReference type="EMBL" id="GBO12764.1"/>
    </source>
</evidence>
<name>A0A4Y2UKP3_ARAVE</name>
<gene>
    <name evidence="1" type="ORF">AVEN_231859_1</name>
</gene>
<dbReference type="InterPro" id="IPR043502">
    <property type="entry name" value="DNA/RNA_pol_sf"/>
</dbReference>
<sequence length="171" mass="19905">MFTEKGIRGGISVITKRFSQANNKYVHNFDASKSIKHIIYLDCNNLYRASMVESLPYGGSEWISADLTLDWIQSIPQDSSEGYIFEVDLKYPEELHDLHNDYPLAPEKMDIKFEDLSEFSKAVLSGIKLPSTKLVPNLKDKKNYITYYKNLQFYSKYGLKFEKVHKILKFQ</sequence>
<dbReference type="AlphaFoldDB" id="A0A4Y2UKP3"/>
<protein>
    <recommendedName>
        <fullName evidence="3">DNA-directed DNA polymerase</fullName>
    </recommendedName>
</protein>
<dbReference type="Proteomes" id="UP000499080">
    <property type="component" value="Unassembled WGS sequence"/>
</dbReference>
<keyword evidence="2" id="KW-1185">Reference proteome</keyword>
<reference evidence="1 2" key="1">
    <citation type="journal article" date="2019" name="Sci. Rep.">
        <title>Orb-weaving spider Araneus ventricosus genome elucidates the spidroin gene catalogue.</title>
        <authorList>
            <person name="Kono N."/>
            <person name="Nakamura H."/>
            <person name="Ohtoshi R."/>
            <person name="Moran D.A.P."/>
            <person name="Shinohara A."/>
            <person name="Yoshida Y."/>
            <person name="Fujiwara M."/>
            <person name="Mori M."/>
            <person name="Tomita M."/>
            <person name="Arakawa K."/>
        </authorList>
    </citation>
    <scope>NUCLEOTIDE SEQUENCE [LARGE SCALE GENOMIC DNA]</scope>
</reference>
<dbReference type="SUPFAM" id="SSF56672">
    <property type="entry name" value="DNA/RNA polymerases"/>
    <property type="match status" value="1"/>
</dbReference>